<dbReference type="Gene3D" id="3.30.70.270">
    <property type="match status" value="1"/>
</dbReference>
<evidence type="ECO:0000259" key="1">
    <source>
        <dbReference type="SMART" id="SM00052"/>
    </source>
</evidence>
<feature type="domain" description="EAL" evidence="1">
    <location>
        <begin position="773"/>
        <end position="1002"/>
    </location>
</feature>
<dbReference type="SMART" id="SM00052">
    <property type="entry name" value="EAL"/>
    <property type="match status" value="1"/>
</dbReference>
<dbReference type="InterPro" id="IPR043128">
    <property type="entry name" value="Rev_trsase/Diguanyl_cyclase"/>
</dbReference>
<evidence type="ECO:0000313" key="4">
    <source>
        <dbReference type="Proteomes" id="UP000032740"/>
    </source>
</evidence>
<dbReference type="Pfam" id="PF00563">
    <property type="entry name" value="EAL"/>
    <property type="match status" value="1"/>
</dbReference>
<dbReference type="Proteomes" id="UP000032740">
    <property type="component" value="Chromosome"/>
</dbReference>
<dbReference type="SMART" id="SM00267">
    <property type="entry name" value="GGDEF"/>
    <property type="match status" value="1"/>
</dbReference>
<dbReference type="Gene3D" id="3.20.20.450">
    <property type="entry name" value="EAL domain"/>
    <property type="match status" value="1"/>
</dbReference>
<dbReference type="STRING" id="1318466.BN85407360"/>
<evidence type="ECO:0000259" key="2">
    <source>
        <dbReference type="SMART" id="SM00267"/>
    </source>
</evidence>
<sequence length="1016" mass="121053">MEKLLKLESSLENIDKLSEMLNESMSTFNYQAIVIRKLEMMKDLGLYEAAIFFVKPYLVQKEIQNKLETDEKLYHLIFQIALLNKDEHLILEAIKKREEVLKVSEKYQAIIDMIEYKKAYHLEYEQEIFSLLSDTISESLKITYLEDLIKTYELEKKYQEILDLCLKYEKIDYSKILFPYLLSTLIHLEKYQEAKEKALLVFDNPVLKKDALLALVEIYAKENDQHKLMVLETENEEYVEKQKESYQLSMYEKLLSFYETIGNKPSITLYKQKLTKVKKVLDKNKLINNKNNEEPLKIEEEKKVLEVVTESSNELKELNSNANSTKKKNGHFVFQFEALHEVLVYSHQLSEKLNLREYLRLLFIKINEFITPMEFVLYLKDSKELFQYKKERLYDKKIIDTWLYETVVDHVLKEKEEIISIPENLKFDKNIITQKPYELEKVKIVYAFPVQNLGVFVVHFDENLLDISMFYDFFKAVSAVIYTKLIDELKENRLRSENIFLNKVINSPLIATRIMMNEVTHFNKEAQELLSVEPHLPLELFLLDMEYHQVNSYKNMIEKLYQNKNEQAEMIYLHQNKQIREKLFSIYDEGEIKIVSIFEDLTKNQEEKDKLLEQATTDYETRILNLNALNAHMKTYIEDKASFILVELQGDYKTIYGYEKTINFYKEFAQVTKKFFKEGMVYRYDDKQLCVYIPQNDIRVTTKIIKSYLKHLSEYSPQSLPYEQFTTIVSALRYPVVTSDKDIFRLYRYLEVTLDLAKRSQQELLFFEYHMYEEEVFEQKVIDYLNIALENKQFTILFNQIIDLEQNVVWQYESEIMLSNLTIDSKYLYKIAKKRNRMFDLEKYHLKLICEFLVELEQKTNKLIKLTIPLTKETFLHPTFNAYFMGLFKSYQIPTEFIRIKVIGSDIKEAHQARINELVDSFVGLDTTNLDAVLNYPFHALHLNYTARDEKAIAYLGTLNALLSKYQIALIIRDVKTKEDREILRKNGIRYIEGTVYKTIDKNQLIEKIKEITNND</sequence>
<gene>
    <name evidence="3" type="ORF">BN85407360</name>
</gene>
<dbReference type="AlphaFoldDB" id="U4KKV4"/>
<dbReference type="InterPro" id="IPR001633">
    <property type="entry name" value="EAL_dom"/>
</dbReference>
<feature type="domain" description="GGDEF" evidence="2">
    <location>
        <begin position="604"/>
        <end position="767"/>
    </location>
</feature>
<dbReference type="RefSeq" id="WP_026658891.1">
    <property type="nucleotide sequence ID" value="NC_022538.1"/>
</dbReference>
<dbReference type="EMBL" id="FO681347">
    <property type="protein sequence ID" value="CCV64313.1"/>
    <property type="molecule type" value="Genomic_DNA"/>
</dbReference>
<dbReference type="InterPro" id="IPR035919">
    <property type="entry name" value="EAL_sf"/>
</dbReference>
<proteinExistence type="predicted"/>
<dbReference type="OrthoDB" id="383639at2"/>
<dbReference type="KEGG" id="apal:BN85407360"/>
<organism evidence="3 4">
    <name type="scientific">Alteracholeplasma palmae (strain ATCC 49389 / J233)</name>
    <name type="common">Acholeplasma palmae</name>
    <dbReference type="NCBI Taxonomy" id="1318466"/>
    <lineage>
        <taxon>Bacteria</taxon>
        <taxon>Bacillati</taxon>
        <taxon>Mycoplasmatota</taxon>
        <taxon>Mollicutes</taxon>
        <taxon>Acholeplasmatales</taxon>
        <taxon>Acholeplasmataceae</taxon>
        <taxon>Acholeplasma</taxon>
    </lineage>
</organism>
<name>U4KKV4_ALTPJ</name>
<protein>
    <submittedName>
        <fullName evidence="3">Predicted diguanylate cyclase</fullName>
    </submittedName>
</protein>
<evidence type="ECO:0000313" key="3">
    <source>
        <dbReference type="EMBL" id="CCV64313.1"/>
    </source>
</evidence>
<dbReference type="HOGENOM" id="CLU_305815_0_0_14"/>
<keyword evidence="4" id="KW-1185">Reference proteome</keyword>
<accession>U4KKV4</accession>
<dbReference type="InterPro" id="IPR000160">
    <property type="entry name" value="GGDEF_dom"/>
</dbReference>
<dbReference type="SUPFAM" id="SSF141868">
    <property type="entry name" value="EAL domain-like"/>
    <property type="match status" value="1"/>
</dbReference>
<reference evidence="3 4" key="1">
    <citation type="journal article" date="2013" name="J. Mol. Microbiol. Biotechnol.">
        <title>Analysis of the Complete Genomes of Acholeplasma brassicae , A. palmae and A. laidlawii and Their Comparison to the Obligate Parasites from ' Candidatus Phytoplasma'.</title>
        <authorList>
            <person name="Kube M."/>
            <person name="Siewert C."/>
            <person name="Migdoll A.M."/>
            <person name="Duduk B."/>
            <person name="Holz S."/>
            <person name="Rabus R."/>
            <person name="Seemuller E."/>
            <person name="Mitrovic J."/>
            <person name="Muller I."/>
            <person name="Buttner C."/>
            <person name="Reinhardt R."/>
        </authorList>
    </citation>
    <scope>NUCLEOTIDE SEQUENCE [LARGE SCALE GENOMIC DNA]</scope>
    <source>
        <strain evidence="3 4">J233</strain>
    </source>
</reference>